<dbReference type="PROSITE" id="PS50109">
    <property type="entry name" value="HIS_KIN"/>
    <property type="match status" value="1"/>
</dbReference>
<sequence length="537" mass="61579">MNVFLKRLFWEIYSVILFSIFGVLLLSYYALNSVNQYRYQAHLQDIMSGTVSLLKSGIDRQKGENQQRWLSLSASLLNSDLSIRPLDKSKQDQPIIPISRYQKNKELEYFVIQQKLNTSNELFEFKFETFTEQIATATAFLLLNEIGRFDASERQEVFDKISESFSYPVYRSRRQDLNFDSRQLERLDRGETIIEWNKQFGRGLSINVYAPWGKSADVLVMGAIAFFEPYPVKIVISFFIFSLLLIAISVFFIIKHLSYQLYKLQDKVDAISPSHLPINEQATDSNVIAQLTLKVQNMAQRIEKLLGEKAYMIRAVSHDLRTPIAKMHFRLEVLSEHLADDDTALMGCYADLEQLGLLIDELLTYEKLTLQQNINFKSVDLISVLESQIQSTQLLYPELSIKIDTQLSPPNLLDVNEALFNRLLDNLLSNASRYAKTKIKISVFKEVSSFKIMIDDDGCGLDESTIPELFNPFYRAESSRNNEFGGYGLGLAIVKQVALQHNASIEVVCNPWGGARFILHFPLVQIADEEEVNYVIN</sequence>
<evidence type="ECO:0000313" key="10">
    <source>
        <dbReference type="Proteomes" id="UP000198862"/>
    </source>
</evidence>
<keyword evidence="6" id="KW-0902">Two-component regulatory system</keyword>
<evidence type="ECO:0000256" key="4">
    <source>
        <dbReference type="ARBA" id="ARBA00022679"/>
    </source>
</evidence>
<dbReference type="Gene3D" id="1.10.287.130">
    <property type="match status" value="1"/>
</dbReference>
<dbReference type="STRING" id="1123010.SAMN02745724_04910"/>
<feature type="transmembrane region" description="Helical" evidence="7">
    <location>
        <begin position="233"/>
        <end position="254"/>
    </location>
</feature>
<dbReference type="Pfam" id="PF02518">
    <property type="entry name" value="HATPase_c"/>
    <property type="match status" value="1"/>
</dbReference>
<comment type="catalytic activity">
    <reaction evidence="1">
        <text>ATP + protein L-histidine = ADP + protein N-phospho-L-histidine.</text>
        <dbReference type="EC" id="2.7.13.3"/>
    </reaction>
</comment>
<dbReference type="EMBL" id="FOLO01000070">
    <property type="protein sequence ID" value="SFD58670.1"/>
    <property type="molecule type" value="Genomic_DNA"/>
</dbReference>
<keyword evidence="7" id="KW-0812">Transmembrane</keyword>
<dbReference type="GO" id="GO:0016036">
    <property type="term" value="P:cellular response to phosphate starvation"/>
    <property type="evidence" value="ECO:0007669"/>
    <property type="project" value="TreeGrafter"/>
</dbReference>
<dbReference type="SUPFAM" id="SSF55874">
    <property type="entry name" value="ATPase domain of HSP90 chaperone/DNA topoisomerase II/histidine kinase"/>
    <property type="match status" value="1"/>
</dbReference>
<evidence type="ECO:0000256" key="1">
    <source>
        <dbReference type="ARBA" id="ARBA00000085"/>
    </source>
</evidence>
<dbReference type="SMART" id="SM00388">
    <property type="entry name" value="HisKA"/>
    <property type="match status" value="1"/>
</dbReference>
<dbReference type="InterPro" id="IPR036890">
    <property type="entry name" value="HATPase_C_sf"/>
</dbReference>
<dbReference type="Pfam" id="PF00512">
    <property type="entry name" value="HisKA"/>
    <property type="match status" value="1"/>
</dbReference>
<dbReference type="SMART" id="SM00387">
    <property type="entry name" value="HATPase_c"/>
    <property type="match status" value="1"/>
</dbReference>
<evidence type="ECO:0000256" key="2">
    <source>
        <dbReference type="ARBA" id="ARBA00012438"/>
    </source>
</evidence>
<dbReference type="PANTHER" id="PTHR45453:SF1">
    <property type="entry name" value="PHOSPHATE REGULON SENSOR PROTEIN PHOR"/>
    <property type="match status" value="1"/>
</dbReference>
<dbReference type="AlphaFoldDB" id="A0A1I1TT28"/>
<dbReference type="InterPro" id="IPR003661">
    <property type="entry name" value="HisK_dim/P_dom"/>
</dbReference>
<keyword evidence="7" id="KW-0472">Membrane</keyword>
<dbReference type="Proteomes" id="UP000198862">
    <property type="component" value="Unassembled WGS sequence"/>
</dbReference>
<dbReference type="PANTHER" id="PTHR45453">
    <property type="entry name" value="PHOSPHATE REGULON SENSOR PROTEIN PHOR"/>
    <property type="match status" value="1"/>
</dbReference>
<dbReference type="CDD" id="cd00075">
    <property type="entry name" value="HATPase"/>
    <property type="match status" value="1"/>
</dbReference>
<dbReference type="InterPro" id="IPR003594">
    <property type="entry name" value="HATPase_dom"/>
</dbReference>
<evidence type="ECO:0000256" key="3">
    <source>
        <dbReference type="ARBA" id="ARBA00022553"/>
    </source>
</evidence>
<dbReference type="SUPFAM" id="SSF47384">
    <property type="entry name" value="Homodimeric domain of signal transducing histidine kinase"/>
    <property type="match status" value="1"/>
</dbReference>
<evidence type="ECO:0000256" key="7">
    <source>
        <dbReference type="SAM" id="Phobius"/>
    </source>
</evidence>
<gene>
    <name evidence="9" type="ORF">SAMN02745724_04910</name>
</gene>
<dbReference type="InterPro" id="IPR005467">
    <property type="entry name" value="His_kinase_dom"/>
</dbReference>
<protein>
    <recommendedName>
        <fullName evidence="2">histidine kinase</fullName>
        <ecNumber evidence="2">2.7.13.3</ecNumber>
    </recommendedName>
</protein>
<proteinExistence type="predicted"/>
<dbReference type="InterPro" id="IPR004358">
    <property type="entry name" value="Sig_transdc_His_kin-like_C"/>
</dbReference>
<evidence type="ECO:0000259" key="8">
    <source>
        <dbReference type="PROSITE" id="PS50109"/>
    </source>
</evidence>
<name>A0A1I1TT28_9GAMM</name>
<keyword evidence="7" id="KW-1133">Transmembrane helix</keyword>
<evidence type="ECO:0000313" key="9">
    <source>
        <dbReference type="EMBL" id="SFD58670.1"/>
    </source>
</evidence>
<dbReference type="CDD" id="cd00082">
    <property type="entry name" value="HisKA"/>
    <property type="match status" value="1"/>
</dbReference>
<dbReference type="Gene3D" id="3.30.565.10">
    <property type="entry name" value="Histidine kinase-like ATPase, C-terminal domain"/>
    <property type="match status" value="1"/>
</dbReference>
<accession>A0A1I1TT28</accession>
<dbReference type="InterPro" id="IPR050351">
    <property type="entry name" value="BphY/WalK/GraS-like"/>
</dbReference>
<keyword evidence="5 9" id="KW-0418">Kinase</keyword>
<organism evidence="9 10">
    <name type="scientific">Pseudoalteromonas denitrificans DSM 6059</name>
    <dbReference type="NCBI Taxonomy" id="1123010"/>
    <lineage>
        <taxon>Bacteria</taxon>
        <taxon>Pseudomonadati</taxon>
        <taxon>Pseudomonadota</taxon>
        <taxon>Gammaproteobacteria</taxon>
        <taxon>Alteromonadales</taxon>
        <taxon>Pseudoalteromonadaceae</taxon>
        <taxon>Pseudoalteromonas</taxon>
    </lineage>
</organism>
<dbReference type="GO" id="GO:0005886">
    <property type="term" value="C:plasma membrane"/>
    <property type="evidence" value="ECO:0007669"/>
    <property type="project" value="TreeGrafter"/>
</dbReference>
<dbReference type="GO" id="GO:0000155">
    <property type="term" value="F:phosphorelay sensor kinase activity"/>
    <property type="evidence" value="ECO:0007669"/>
    <property type="project" value="InterPro"/>
</dbReference>
<evidence type="ECO:0000256" key="5">
    <source>
        <dbReference type="ARBA" id="ARBA00022777"/>
    </source>
</evidence>
<dbReference type="InterPro" id="IPR036097">
    <property type="entry name" value="HisK_dim/P_sf"/>
</dbReference>
<reference evidence="9 10" key="1">
    <citation type="submission" date="2016-10" db="EMBL/GenBank/DDBJ databases">
        <authorList>
            <person name="de Groot N.N."/>
        </authorList>
    </citation>
    <scope>NUCLEOTIDE SEQUENCE [LARGE SCALE GENOMIC DNA]</scope>
    <source>
        <strain evidence="9 10">DSM 6059</strain>
    </source>
</reference>
<keyword evidence="3" id="KW-0597">Phosphoprotein</keyword>
<dbReference type="EC" id="2.7.13.3" evidence="2"/>
<dbReference type="GO" id="GO:0004721">
    <property type="term" value="F:phosphoprotein phosphatase activity"/>
    <property type="evidence" value="ECO:0007669"/>
    <property type="project" value="TreeGrafter"/>
</dbReference>
<evidence type="ECO:0000256" key="6">
    <source>
        <dbReference type="ARBA" id="ARBA00023012"/>
    </source>
</evidence>
<dbReference type="PRINTS" id="PR00344">
    <property type="entry name" value="BCTRLSENSOR"/>
</dbReference>
<keyword evidence="4" id="KW-0808">Transferase</keyword>
<feature type="domain" description="Histidine kinase" evidence="8">
    <location>
        <begin position="315"/>
        <end position="525"/>
    </location>
</feature>
<feature type="transmembrane region" description="Helical" evidence="7">
    <location>
        <begin position="12"/>
        <end position="31"/>
    </location>
</feature>
<keyword evidence="10" id="KW-1185">Reference proteome</keyword>